<dbReference type="GO" id="GO:0008080">
    <property type="term" value="F:N-acetyltransferase activity"/>
    <property type="evidence" value="ECO:0007669"/>
    <property type="project" value="InterPro"/>
</dbReference>
<dbReference type="CDD" id="cd04301">
    <property type="entry name" value="NAT_SF"/>
    <property type="match status" value="1"/>
</dbReference>
<dbReference type="Proteomes" id="UP000294850">
    <property type="component" value="Unassembled WGS sequence"/>
</dbReference>
<dbReference type="EMBL" id="SMFL01000002">
    <property type="protein sequence ID" value="TDE17335.1"/>
    <property type="molecule type" value="Genomic_DNA"/>
</dbReference>
<protein>
    <submittedName>
        <fullName evidence="3">N-acetyltransferase</fullName>
    </submittedName>
</protein>
<comment type="caution">
    <text evidence="3">The sequence shown here is derived from an EMBL/GenBank/DDBJ whole genome shotgun (WGS) entry which is preliminary data.</text>
</comment>
<dbReference type="Gene3D" id="3.40.630.30">
    <property type="match status" value="1"/>
</dbReference>
<reference evidence="3 4" key="1">
    <citation type="submission" date="2019-03" db="EMBL/GenBank/DDBJ databases">
        <title>Dyadobacter AR-3-6 sp. nov., isolated from arctic soil.</title>
        <authorList>
            <person name="Chaudhary D.K."/>
        </authorList>
    </citation>
    <scope>NUCLEOTIDE SEQUENCE [LARGE SCALE GENOMIC DNA]</scope>
    <source>
        <strain evidence="3 4">AR-3-6</strain>
    </source>
</reference>
<gene>
    <name evidence="3" type="ORF">E0F88_05450</name>
</gene>
<dbReference type="PANTHER" id="PTHR13947:SF37">
    <property type="entry name" value="LD18367P"/>
    <property type="match status" value="1"/>
</dbReference>
<dbReference type="PROSITE" id="PS51186">
    <property type="entry name" value="GNAT"/>
    <property type="match status" value="1"/>
</dbReference>
<evidence type="ECO:0000256" key="1">
    <source>
        <dbReference type="ARBA" id="ARBA00022679"/>
    </source>
</evidence>
<feature type="domain" description="N-acetyltransferase" evidence="2">
    <location>
        <begin position="4"/>
        <end position="166"/>
    </location>
</feature>
<dbReference type="InterPro" id="IPR016181">
    <property type="entry name" value="Acyl_CoA_acyltransferase"/>
</dbReference>
<dbReference type="OrthoDB" id="5419426at2"/>
<sequence length="166" mass="19023">MPKYTYRTATSSDSEKLIEVGLKSFGQMKDQLTDSNWKRLEAYLTAENTYPDLLNKSTCFVCEHHDGIVGMAFLIPSGNPTDIFDENWSYLRMVGVNIEYAGAGIGTALTRMCIDHAIKTNEQTIALHTSELMNAARYIYEKLGFKKIRELDARFGKRYWLYLLEL</sequence>
<evidence type="ECO:0000259" key="2">
    <source>
        <dbReference type="PROSITE" id="PS51186"/>
    </source>
</evidence>
<evidence type="ECO:0000313" key="3">
    <source>
        <dbReference type="EMBL" id="TDE17335.1"/>
    </source>
</evidence>
<proteinExistence type="predicted"/>
<dbReference type="InterPro" id="IPR000182">
    <property type="entry name" value="GNAT_dom"/>
</dbReference>
<name>A0A4R5E0M4_9BACT</name>
<keyword evidence="4" id="KW-1185">Reference proteome</keyword>
<dbReference type="SUPFAM" id="SSF55729">
    <property type="entry name" value="Acyl-CoA N-acyltransferases (Nat)"/>
    <property type="match status" value="1"/>
</dbReference>
<dbReference type="AlphaFoldDB" id="A0A4R5E0M4"/>
<dbReference type="PANTHER" id="PTHR13947">
    <property type="entry name" value="GNAT FAMILY N-ACETYLTRANSFERASE"/>
    <property type="match status" value="1"/>
</dbReference>
<keyword evidence="1 3" id="KW-0808">Transferase</keyword>
<organism evidence="3 4">
    <name type="scientific">Dyadobacter psychrotolerans</name>
    <dbReference type="NCBI Taxonomy" id="2541721"/>
    <lineage>
        <taxon>Bacteria</taxon>
        <taxon>Pseudomonadati</taxon>
        <taxon>Bacteroidota</taxon>
        <taxon>Cytophagia</taxon>
        <taxon>Cytophagales</taxon>
        <taxon>Spirosomataceae</taxon>
        <taxon>Dyadobacter</taxon>
    </lineage>
</organism>
<dbReference type="RefSeq" id="WP_131957155.1">
    <property type="nucleotide sequence ID" value="NZ_SMFL01000002.1"/>
</dbReference>
<dbReference type="InterPro" id="IPR050769">
    <property type="entry name" value="NAT_camello-type"/>
</dbReference>
<dbReference type="Pfam" id="PF00583">
    <property type="entry name" value="Acetyltransf_1"/>
    <property type="match status" value="1"/>
</dbReference>
<accession>A0A4R5E0M4</accession>
<evidence type="ECO:0000313" key="4">
    <source>
        <dbReference type="Proteomes" id="UP000294850"/>
    </source>
</evidence>